<sequence>MDEPGDYDHVFVDIVDVMVKVNDASDDESGWVSLEAINTGVYDLLELTGGVSVLLADGYEVPSGTLNQIRLVLGEDNTIVIDGETFPLNTPSAQQSGLKININEQLSPGFTYDILLDFNVDESIVVAGNSGNINLKPVIRASTQYTSGSIQGMVNPSNFQVMASVDINGEVVSTYADANGNFLLGGIPEGTYEVTFTPDPNSGYAIVTVDNITVVNGQITDMGLVELELLPEVGAITGTILNTGVTATASVDVEGNIITAESDVNTGVFLLENIPVGVYTVIITPDPVSGLSSTEFMDVEVVQDTTVDLGDITLE</sequence>
<dbReference type="Pfam" id="PF14321">
    <property type="entry name" value="DUF4382"/>
    <property type="match status" value="1"/>
</dbReference>
<dbReference type="GO" id="GO:0030246">
    <property type="term" value="F:carbohydrate binding"/>
    <property type="evidence" value="ECO:0007669"/>
    <property type="project" value="InterPro"/>
</dbReference>
<evidence type="ECO:0000313" key="2">
    <source>
        <dbReference type="EMBL" id="EMQ95834.1"/>
    </source>
</evidence>
<organism evidence="2 3">
    <name type="scientific">Xanthomarina gelatinilytica</name>
    <dbReference type="NCBI Taxonomy" id="1137281"/>
    <lineage>
        <taxon>Bacteria</taxon>
        <taxon>Pseudomonadati</taxon>
        <taxon>Bacteroidota</taxon>
        <taxon>Flavobacteriia</taxon>
        <taxon>Flavobacteriales</taxon>
        <taxon>Flavobacteriaceae</taxon>
        <taxon>Xanthomarina</taxon>
    </lineage>
</organism>
<keyword evidence="3" id="KW-1185">Reference proteome</keyword>
<name>M7N275_9FLAO</name>
<dbReference type="PATRIC" id="fig|1137281.3.peg.324"/>
<dbReference type="AlphaFoldDB" id="M7N275"/>
<gene>
    <name evidence="2" type="ORF">D778_01724</name>
</gene>
<dbReference type="RefSeq" id="WP_007647075.1">
    <property type="nucleotide sequence ID" value="NZ_ANLA01000004.1"/>
</dbReference>
<evidence type="ECO:0000259" key="1">
    <source>
        <dbReference type="Pfam" id="PF14321"/>
    </source>
</evidence>
<dbReference type="eggNOG" id="ENOG50309D6">
    <property type="taxonomic scope" value="Bacteria"/>
</dbReference>
<comment type="caution">
    <text evidence="2">The sequence shown here is derived from an EMBL/GenBank/DDBJ whole genome shotgun (WGS) entry which is preliminary data.</text>
</comment>
<feature type="domain" description="DUF4382" evidence="1">
    <location>
        <begin position="2"/>
        <end position="137"/>
    </location>
</feature>
<proteinExistence type="predicted"/>
<dbReference type="EMBL" id="ANLA01000004">
    <property type="protein sequence ID" value="EMQ95834.1"/>
    <property type="molecule type" value="Genomic_DNA"/>
</dbReference>
<dbReference type="GeneID" id="98640258"/>
<dbReference type="Proteomes" id="UP000012024">
    <property type="component" value="Unassembled WGS sequence"/>
</dbReference>
<dbReference type="SUPFAM" id="SSF49452">
    <property type="entry name" value="Starch-binding domain-like"/>
    <property type="match status" value="1"/>
</dbReference>
<reference evidence="2 3" key="1">
    <citation type="submission" date="2012-12" db="EMBL/GenBank/DDBJ databases">
        <title>Genome assembly of Formosa sp. AK20.</title>
        <authorList>
            <person name="Kumar R."/>
            <person name="Khatri I."/>
            <person name="Vaidya B."/>
            <person name="Subramanian S."/>
            <person name="Pinnaka A."/>
        </authorList>
    </citation>
    <scope>NUCLEOTIDE SEQUENCE [LARGE SCALE GENOMIC DNA]</scope>
    <source>
        <strain evidence="2 3">AK20</strain>
    </source>
</reference>
<dbReference type="Gene3D" id="2.60.40.1120">
    <property type="entry name" value="Carboxypeptidase-like, regulatory domain"/>
    <property type="match status" value="1"/>
</dbReference>
<evidence type="ECO:0000313" key="3">
    <source>
        <dbReference type="Proteomes" id="UP000012024"/>
    </source>
</evidence>
<accession>M7N275</accession>
<dbReference type="InterPro" id="IPR025491">
    <property type="entry name" value="DUF4382"/>
</dbReference>
<dbReference type="InterPro" id="IPR013784">
    <property type="entry name" value="Carb-bd-like_fold"/>
</dbReference>
<protein>
    <recommendedName>
        <fullName evidence="1">DUF4382 domain-containing protein</fullName>
    </recommendedName>
</protein>